<accession>A0A841J2L2</accession>
<dbReference type="InterPro" id="IPR040026">
    <property type="entry name" value="FliD"/>
</dbReference>
<reference evidence="8 9" key="1">
    <citation type="submission" date="2020-08" db="EMBL/GenBank/DDBJ databases">
        <title>Genomic Encyclopedia of Type Strains, Phase IV (KMG-IV): sequencing the most valuable type-strain genomes for metagenomic binning, comparative biology and taxonomic classification.</title>
        <authorList>
            <person name="Goeker M."/>
        </authorList>
    </citation>
    <scope>NUCLEOTIDE SEQUENCE [LARGE SCALE GENOMIC DNA]</scope>
    <source>
        <strain evidence="8 9">DSM 102255</strain>
    </source>
</reference>
<gene>
    <name evidence="8" type="ORF">FHS92_001495</name>
</gene>
<dbReference type="Pfam" id="PF07195">
    <property type="entry name" value="FliD_C"/>
    <property type="match status" value="1"/>
</dbReference>
<feature type="coiled-coil region" evidence="5">
    <location>
        <begin position="401"/>
        <end position="439"/>
    </location>
</feature>
<dbReference type="GO" id="GO:0009421">
    <property type="term" value="C:bacterial-type flagellum filament cap"/>
    <property type="evidence" value="ECO:0007669"/>
    <property type="project" value="InterPro"/>
</dbReference>
<keyword evidence="3 5" id="KW-0175">Coiled coil</keyword>
<dbReference type="EMBL" id="JACIJP010000002">
    <property type="protein sequence ID" value="MBB6123766.1"/>
    <property type="molecule type" value="Genomic_DNA"/>
</dbReference>
<feature type="domain" description="Flagellar hook-associated protein 2 C-terminal" evidence="7">
    <location>
        <begin position="223"/>
        <end position="446"/>
    </location>
</feature>
<evidence type="ECO:0000313" key="8">
    <source>
        <dbReference type="EMBL" id="MBB6123766.1"/>
    </source>
</evidence>
<dbReference type="InterPro" id="IPR003481">
    <property type="entry name" value="FliD_N"/>
</dbReference>
<sequence>MTSIGGNISNLLGFGSGIDTTALVSSLVSAARDPKQKVLNNRITLNDTRISALASAKSALDAFSTTLTDTLKQSDFSGQPVSNDPSIVAVSLIAGGVPKGLPAQIEVKQLAAGQTLESASLVNAATAVGLGTLTLTTASGPHAITITGLNNSLSGLAAEINNAGAGVTATVVTDNRGSRLVLKGETGDANAFTLTNSGTADVDLQRFTFDGTTGGMTKKQDALDSIVMIDNVEMQNDSNVLKTAIPYVRIDLNKAAPGTLVTLASNEPTSTMKDLVTEFVSAYNTLRSALNSATAVGKTPSESGALAGDPAARAMLNQLSRLTTTTLATSGPYRTLGDLGIKTYQDGTLLVDTTKLDAAIAADPTAVTQLLNPSAPTASNPGIAGAVKAVVDNLEQDGGVLKADQAKYEALKTELSKQLDKLNTDMTDYEERLNTVYTKMDAQLSAFKATQSYLEQQVKMWTNSKE</sequence>
<keyword evidence="9" id="KW-1185">Reference proteome</keyword>
<evidence type="ECO:0000256" key="4">
    <source>
        <dbReference type="ARBA" id="ARBA00023143"/>
    </source>
</evidence>
<dbReference type="GO" id="GO:0071973">
    <property type="term" value="P:bacterial-type flagellum-dependent cell motility"/>
    <property type="evidence" value="ECO:0007669"/>
    <property type="project" value="TreeGrafter"/>
</dbReference>
<dbReference type="GO" id="GO:0005576">
    <property type="term" value="C:extracellular region"/>
    <property type="evidence" value="ECO:0007669"/>
    <property type="project" value="UniProtKB-SubCell"/>
</dbReference>
<dbReference type="GO" id="GO:0007155">
    <property type="term" value="P:cell adhesion"/>
    <property type="evidence" value="ECO:0007669"/>
    <property type="project" value="InterPro"/>
</dbReference>
<dbReference type="InterPro" id="IPR010810">
    <property type="entry name" value="Flagellin_hook_IN_motif"/>
</dbReference>
<dbReference type="Pfam" id="PF02465">
    <property type="entry name" value="FliD_N"/>
    <property type="match status" value="1"/>
</dbReference>
<dbReference type="AlphaFoldDB" id="A0A841J2L2"/>
<evidence type="ECO:0000256" key="1">
    <source>
        <dbReference type="ARBA" id="ARBA00009764"/>
    </source>
</evidence>
<evidence type="ECO:0000313" key="9">
    <source>
        <dbReference type="Proteomes" id="UP000552700"/>
    </source>
</evidence>
<keyword evidence="8" id="KW-0966">Cell projection</keyword>
<evidence type="ECO:0000256" key="3">
    <source>
        <dbReference type="ARBA" id="ARBA00023054"/>
    </source>
</evidence>
<evidence type="ECO:0000259" key="6">
    <source>
        <dbReference type="Pfam" id="PF02465"/>
    </source>
</evidence>
<dbReference type="PANTHER" id="PTHR30288">
    <property type="entry name" value="FLAGELLAR CAP/ASSEMBLY PROTEIN FLID"/>
    <property type="match status" value="1"/>
</dbReference>
<proteinExistence type="inferred from homology"/>
<keyword evidence="5" id="KW-0964">Secreted</keyword>
<feature type="domain" description="Flagellar hook-associated protein 2 N-terminal" evidence="6">
    <location>
        <begin position="16"/>
        <end position="114"/>
    </location>
</feature>
<evidence type="ECO:0000259" key="7">
    <source>
        <dbReference type="Pfam" id="PF07195"/>
    </source>
</evidence>
<organism evidence="8 9">
    <name type="scientific">Sphingobium subterraneum</name>
    <dbReference type="NCBI Taxonomy" id="627688"/>
    <lineage>
        <taxon>Bacteria</taxon>
        <taxon>Pseudomonadati</taxon>
        <taxon>Pseudomonadota</taxon>
        <taxon>Alphaproteobacteria</taxon>
        <taxon>Sphingomonadales</taxon>
        <taxon>Sphingomonadaceae</taxon>
        <taxon>Sphingobium</taxon>
    </lineage>
</organism>
<keyword evidence="4 5" id="KW-0975">Bacterial flagellum</keyword>
<name>A0A841J2L2_9SPHN</name>
<comment type="subcellular location">
    <subcellularLocation>
        <location evidence="5">Secreted</location>
    </subcellularLocation>
    <subcellularLocation>
        <location evidence="5">Bacterial flagellum</location>
    </subcellularLocation>
</comment>
<evidence type="ECO:0000256" key="5">
    <source>
        <dbReference type="RuleBase" id="RU362066"/>
    </source>
</evidence>
<evidence type="ECO:0000256" key="2">
    <source>
        <dbReference type="ARBA" id="ARBA00011255"/>
    </source>
</evidence>
<dbReference type="RefSeq" id="WP_184079191.1">
    <property type="nucleotide sequence ID" value="NZ_JACIJP010000002.1"/>
</dbReference>
<protein>
    <recommendedName>
        <fullName evidence="5">Flagellar hook-associated protein 2</fullName>
        <shortName evidence="5">HAP2</shortName>
    </recommendedName>
    <alternativeName>
        <fullName evidence="5">Flagellar cap protein</fullName>
    </alternativeName>
</protein>
<dbReference type="InterPro" id="IPR010809">
    <property type="entry name" value="FliD_C"/>
</dbReference>
<dbReference type="Proteomes" id="UP000552700">
    <property type="component" value="Unassembled WGS sequence"/>
</dbReference>
<dbReference type="Pfam" id="PF07196">
    <property type="entry name" value="Flagellin_IN"/>
    <property type="match status" value="1"/>
</dbReference>
<comment type="subunit">
    <text evidence="2 5">Homopentamer.</text>
</comment>
<comment type="function">
    <text evidence="5">Required for morphogenesis and for the elongation of the flagellar filament by facilitating polymerization of the flagellin monomers at the tip of growing filament. Forms a capping structure, which prevents flagellin subunits (transported through the central channel of the flagellum) from leaking out without polymerization at the distal end.</text>
</comment>
<comment type="caution">
    <text evidence="8">The sequence shown here is derived from an EMBL/GenBank/DDBJ whole genome shotgun (WGS) entry which is preliminary data.</text>
</comment>
<keyword evidence="8" id="KW-0282">Flagellum</keyword>
<dbReference type="GO" id="GO:0009424">
    <property type="term" value="C:bacterial-type flagellum hook"/>
    <property type="evidence" value="ECO:0007669"/>
    <property type="project" value="UniProtKB-UniRule"/>
</dbReference>
<keyword evidence="8" id="KW-0969">Cilium</keyword>
<dbReference type="PANTHER" id="PTHR30288:SF0">
    <property type="entry name" value="FLAGELLAR HOOK-ASSOCIATED PROTEIN 2"/>
    <property type="match status" value="1"/>
</dbReference>
<comment type="similarity">
    <text evidence="1 5">Belongs to the FliD family.</text>
</comment>